<evidence type="ECO:0000313" key="5">
    <source>
        <dbReference type="Proteomes" id="UP000053784"/>
    </source>
</evidence>
<name>A0A084CP56_9GAMM</name>
<organism evidence="4 5">
    <name type="scientific">Candidatus Photodesmus blepharonis</name>
    <dbReference type="NCBI Taxonomy" id="1179155"/>
    <lineage>
        <taxon>Bacteria</taxon>
        <taxon>Pseudomonadati</taxon>
        <taxon>Pseudomonadota</taxon>
        <taxon>Gammaproteobacteria</taxon>
        <taxon>Vibrionales</taxon>
        <taxon>Vibrionaceae</taxon>
        <taxon>Candidatus Photodesmus</taxon>
    </lineage>
</organism>
<gene>
    <name evidence="3 4" type="primary">rpsP</name>
    <name evidence="4" type="ORF">CF67_14026</name>
</gene>
<proteinExistence type="inferred from homology"/>
<dbReference type="PANTHER" id="PTHR12919:SF20">
    <property type="entry name" value="SMALL RIBOSOMAL SUBUNIT PROTEIN BS16M"/>
    <property type="match status" value="1"/>
</dbReference>
<dbReference type="Proteomes" id="UP000053784">
    <property type="component" value="Unassembled WGS sequence"/>
</dbReference>
<dbReference type="NCBIfam" id="TIGR00002">
    <property type="entry name" value="S16"/>
    <property type="match status" value="1"/>
</dbReference>
<comment type="caution">
    <text evidence="4">The sequence shown here is derived from an EMBL/GenBank/DDBJ whole genome shotgun (WGS) entry which is preliminary data.</text>
</comment>
<dbReference type="GO" id="GO:0015935">
    <property type="term" value="C:small ribosomal subunit"/>
    <property type="evidence" value="ECO:0007669"/>
    <property type="project" value="TreeGrafter"/>
</dbReference>
<dbReference type="EMBL" id="JGVK01000006">
    <property type="protein sequence ID" value="KEY91585.1"/>
    <property type="molecule type" value="Genomic_DNA"/>
</dbReference>
<dbReference type="RefSeq" id="WP_034413183.1">
    <property type="nucleotide sequence ID" value="NZ_JGVK01000006.1"/>
</dbReference>
<dbReference type="OrthoDB" id="9807878at2"/>
<dbReference type="PANTHER" id="PTHR12919">
    <property type="entry name" value="30S RIBOSOMAL PROTEIN S16"/>
    <property type="match status" value="1"/>
</dbReference>
<dbReference type="GO" id="GO:0006412">
    <property type="term" value="P:translation"/>
    <property type="evidence" value="ECO:0007669"/>
    <property type="project" value="UniProtKB-UniRule"/>
</dbReference>
<comment type="similarity">
    <text evidence="3">Belongs to the bacterial ribosomal protein bS16 family.</text>
</comment>
<protein>
    <recommendedName>
        <fullName evidence="3">Small ribosomal subunit protein bS16</fullName>
    </recommendedName>
</protein>
<keyword evidence="1 3" id="KW-0689">Ribosomal protein</keyword>
<dbReference type="Pfam" id="PF00886">
    <property type="entry name" value="Ribosomal_S16"/>
    <property type="match status" value="1"/>
</dbReference>
<sequence length="87" mass="10038">MVTIRLARHGTKRHPFYKIMVASSRNSATGRFIEKVGFFNPIASSQERKLYINLERIKYWISQGASVSNRVNKLVNDFKKSSLTLFS</sequence>
<dbReference type="STRING" id="1179155.CF67_14026"/>
<dbReference type="Gene3D" id="3.30.1320.10">
    <property type="match status" value="1"/>
</dbReference>
<dbReference type="GO" id="GO:0005737">
    <property type="term" value="C:cytoplasm"/>
    <property type="evidence" value="ECO:0007669"/>
    <property type="project" value="UniProtKB-ARBA"/>
</dbReference>
<evidence type="ECO:0000256" key="1">
    <source>
        <dbReference type="ARBA" id="ARBA00022980"/>
    </source>
</evidence>
<accession>A0A084CP56</accession>
<dbReference type="HAMAP" id="MF_00385">
    <property type="entry name" value="Ribosomal_bS16"/>
    <property type="match status" value="1"/>
</dbReference>
<keyword evidence="2 3" id="KW-0687">Ribonucleoprotein</keyword>
<evidence type="ECO:0000256" key="3">
    <source>
        <dbReference type="HAMAP-Rule" id="MF_00385"/>
    </source>
</evidence>
<evidence type="ECO:0000256" key="2">
    <source>
        <dbReference type="ARBA" id="ARBA00023274"/>
    </source>
</evidence>
<dbReference type="AlphaFoldDB" id="A0A084CP56"/>
<keyword evidence="5" id="KW-1185">Reference proteome</keyword>
<dbReference type="InterPro" id="IPR000307">
    <property type="entry name" value="Ribosomal_bS16"/>
</dbReference>
<reference evidence="4 5" key="1">
    <citation type="submission" date="2014-03" db="EMBL/GenBank/DDBJ databases">
        <title>Selection and divergence in the genomes of co-occurring obligate luminous symbionts with specific hosts.</title>
        <authorList>
            <person name="Hendry T.A."/>
            <person name="de Wet J.R."/>
            <person name="Dunlap P.V."/>
        </authorList>
    </citation>
    <scope>NUCLEOTIDE SEQUENCE [LARGE SCALE GENOMIC DNA]</scope>
    <source>
        <strain evidence="4 5">Ppalp.1</strain>
    </source>
</reference>
<dbReference type="eggNOG" id="COG0228">
    <property type="taxonomic scope" value="Bacteria"/>
</dbReference>
<evidence type="ECO:0000313" key="4">
    <source>
        <dbReference type="EMBL" id="KEY91585.1"/>
    </source>
</evidence>
<dbReference type="SUPFAM" id="SSF54565">
    <property type="entry name" value="Ribosomal protein S16"/>
    <property type="match status" value="1"/>
</dbReference>
<dbReference type="InterPro" id="IPR023803">
    <property type="entry name" value="Ribosomal_bS16_dom_sf"/>
</dbReference>
<dbReference type="GO" id="GO:0003735">
    <property type="term" value="F:structural constituent of ribosome"/>
    <property type="evidence" value="ECO:0007669"/>
    <property type="project" value="InterPro"/>
</dbReference>